<feature type="compositionally biased region" description="Basic and acidic residues" evidence="1">
    <location>
        <begin position="347"/>
        <end position="364"/>
    </location>
</feature>
<feature type="compositionally biased region" description="Low complexity" evidence="1">
    <location>
        <begin position="1"/>
        <end position="23"/>
    </location>
</feature>
<keyword evidence="5" id="KW-1185">Reference proteome</keyword>
<organism evidence="3">
    <name type="scientific">Cladocopium goreaui</name>
    <dbReference type="NCBI Taxonomy" id="2562237"/>
    <lineage>
        <taxon>Eukaryota</taxon>
        <taxon>Sar</taxon>
        <taxon>Alveolata</taxon>
        <taxon>Dinophyceae</taxon>
        <taxon>Suessiales</taxon>
        <taxon>Symbiodiniaceae</taxon>
        <taxon>Cladocopium</taxon>
    </lineage>
</organism>
<dbReference type="SMART" id="SM00165">
    <property type="entry name" value="UBA"/>
    <property type="match status" value="1"/>
</dbReference>
<evidence type="ECO:0000259" key="2">
    <source>
        <dbReference type="PROSITE" id="PS50030"/>
    </source>
</evidence>
<feature type="region of interest" description="Disordered" evidence="1">
    <location>
        <begin position="66"/>
        <end position="137"/>
    </location>
</feature>
<feature type="region of interest" description="Disordered" evidence="1">
    <location>
        <begin position="1"/>
        <end position="38"/>
    </location>
</feature>
<dbReference type="InterPro" id="IPR015940">
    <property type="entry name" value="UBA"/>
</dbReference>
<name>A0A9P1CGU0_9DINO</name>
<dbReference type="EMBL" id="CAMXCT020001559">
    <property type="protein sequence ID" value="CAL1144585.1"/>
    <property type="molecule type" value="Genomic_DNA"/>
</dbReference>
<reference evidence="4" key="2">
    <citation type="submission" date="2024-04" db="EMBL/GenBank/DDBJ databases">
        <authorList>
            <person name="Chen Y."/>
            <person name="Shah S."/>
            <person name="Dougan E. K."/>
            <person name="Thang M."/>
            <person name="Chan C."/>
        </authorList>
    </citation>
    <scope>NUCLEOTIDE SEQUENCE [LARGE SCALE GENOMIC DNA]</scope>
</reference>
<dbReference type="Pfam" id="PF22562">
    <property type="entry name" value="UBA_7"/>
    <property type="match status" value="1"/>
</dbReference>
<evidence type="ECO:0000313" key="5">
    <source>
        <dbReference type="Proteomes" id="UP001152797"/>
    </source>
</evidence>
<feature type="region of interest" description="Disordered" evidence="1">
    <location>
        <begin position="310"/>
        <end position="384"/>
    </location>
</feature>
<dbReference type="SUPFAM" id="SSF46934">
    <property type="entry name" value="UBA-like"/>
    <property type="match status" value="1"/>
</dbReference>
<evidence type="ECO:0000313" key="3">
    <source>
        <dbReference type="EMBL" id="CAI3991210.1"/>
    </source>
</evidence>
<dbReference type="InterPro" id="IPR009060">
    <property type="entry name" value="UBA-like_sf"/>
</dbReference>
<sequence>MAFRLSASGAPAPSEGSSRSSGSMFGKMKDRAAGAAAAGMAAASQAATKAAKTAKYGVAVARDAAFGSGEKPLPPRSPQGSGGGYAPRYDEDDEEMELQRALAASMKTAAQERTRGAEAPRFSASQASQVPRNPPGLEMLMEMGFEESLVRIALQASDGDVEAALAQLCANREDLEGAASDGSSVGTPTHGAAQRCAALEAAEKRAAEARNNAGTMDDWRQEQRRQASRAPEPPPSERPAQAPAQAPRPPARDDADPEDWMLQQALSASLETPQKTEAEAQDPELLDLQLRQAMPEEELDLQMALSASLHAQAHEADDPSCAGAAVGEEAEQEEERARLSASAQHHLSQEQEKLPEDEVKKEAVAEALPRPAASPTKEGVSAPS</sequence>
<accession>A0A9P1CGU0</accession>
<evidence type="ECO:0000256" key="1">
    <source>
        <dbReference type="SAM" id="MobiDB-lite"/>
    </source>
</evidence>
<protein>
    <recommendedName>
        <fullName evidence="2">UBA domain-containing protein</fullName>
    </recommendedName>
</protein>
<feature type="compositionally biased region" description="Polar residues" evidence="1">
    <location>
        <begin position="264"/>
        <end position="275"/>
    </location>
</feature>
<feature type="domain" description="UBA" evidence="2">
    <location>
        <begin position="131"/>
        <end position="171"/>
    </location>
</feature>
<dbReference type="EMBL" id="CAMXCT030001559">
    <property type="protein sequence ID" value="CAL4778522.1"/>
    <property type="molecule type" value="Genomic_DNA"/>
</dbReference>
<dbReference type="PROSITE" id="PS50030">
    <property type="entry name" value="UBA"/>
    <property type="match status" value="1"/>
</dbReference>
<feature type="region of interest" description="Disordered" evidence="1">
    <location>
        <begin position="176"/>
        <end position="293"/>
    </location>
</feature>
<dbReference type="AlphaFoldDB" id="A0A9P1CGU0"/>
<dbReference type="EMBL" id="CAMXCT010001559">
    <property type="protein sequence ID" value="CAI3991210.1"/>
    <property type="molecule type" value="Genomic_DNA"/>
</dbReference>
<dbReference type="Proteomes" id="UP001152797">
    <property type="component" value="Unassembled WGS sequence"/>
</dbReference>
<gene>
    <name evidence="3" type="ORF">C1SCF055_LOCUS18137</name>
</gene>
<reference evidence="3" key="1">
    <citation type="submission" date="2022-10" db="EMBL/GenBank/DDBJ databases">
        <authorList>
            <person name="Chen Y."/>
            <person name="Dougan E. K."/>
            <person name="Chan C."/>
            <person name="Rhodes N."/>
            <person name="Thang M."/>
        </authorList>
    </citation>
    <scope>NUCLEOTIDE SEQUENCE</scope>
</reference>
<dbReference type="SMART" id="SM00726">
    <property type="entry name" value="UIM"/>
    <property type="match status" value="3"/>
</dbReference>
<comment type="caution">
    <text evidence="3">The sequence shown here is derived from an EMBL/GenBank/DDBJ whole genome shotgun (WGS) entry which is preliminary data.</text>
</comment>
<dbReference type="PROSITE" id="PS50330">
    <property type="entry name" value="UIM"/>
    <property type="match status" value="1"/>
</dbReference>
<dbReference type="Gene3D" id="1.10.8.10">
    <property type="entry name" value="DNA helicase RuvA subunit, C-terminal domain"/>
    <property type="match status" value="1"/>
</dbReference>
<dbReference type="InterPro" id="IPR003903">
    <property type="entry name" value="UIM_dom"/>
</dbReference>
<evidence type="ECO:0000313" key="4">
    <source>
        <dbReference type="EMBL" id="CAL1144585.1"/>
    </source>
</evidence>
<proteinExistence type="predicted"/>